<evidence type="ECO:0000256" key="1">
    <source>
        <dbReference type="ARBA" id="ARBA00023015"/>
    </source>
</evidence>
<dbReference type="Pfam" id="PF02311">
    <property type="entry name" value="AraC_binding"/>
    <property type="match status" value="1"/>
</dbReference>
<name>A0ABX7P9Z7_9BACT</name>
<dbReference type="Pfam" id="PF12833">
    <property type="entry name" value="HTH_18"/>
    <property type="match status" value="1"/>
</dbReference>
<dbReference type="InterPro" id="IPR009057">
    <property type="entry name" value="Homeodomain-like_sf"/>
</dbReference>
<protein>
    <submittedName>
        <fullName evidence="5">Helix-turn-helix transcriptional regulator</fullName>
    </submittedName>
</protein>
<keyword evidence="3" id="KW-0804">Transcription</keyword>
<evidence type="ECO:0000313" key="6">
    <source>
        <dbReference type="Proteomes" id="UP000662747"/>
    </source>
</evidence>
<accession>A0ABX7P9Z7</accession>
<reference evidence="5 6" key="1">
    <citation type="submission" date="2021-02" db="EMBL/GenBank/DDBJ databases">
        <title>De Novo genome assembly of isolated myxobacteria.</title>
        <authorList>
            <person name="Stevens D.C."/>
        </authorList>
    </citation>
    <scope>NUCLEOTIDE SEQUENCE [LARGE SCALE GENOMIC DNA]</scope>
    <source>
        <strain evidence="6">SCPEA02</strain>
    </source>
</reference>
<keyword evidence="2" id="KW-0238">DNA-binding</keyword>
<dbReference type="InterPro" id="IPR050204">
    <property type="entry name" value="AraC_XylS_family_regulators"/>
</dbReference>
<evidence type="ECO:0000256" key="3">
    <source>
        <dbReference type="ARBA" id="ARBA00023163"/>
    </source>
</evidence>
<dbReference type="InterPro" id="IPR003313">
    <property type="entry name" value="AraC-bd"/>
</dbReference>
<dbReference type="EMBL" id="CP071090">
    <property type="protein sequence ID" value="QSQ27262.1"/>
    <property type="molecule type" value="Genomic_DNA"/>
</dbReference>
<dbReference type="InterPro" id="IPR018060">
    <property type="entry name" value="HTH_AraC"/>
</dbReference>
<evidence type="ECO:0000259" key="4">
    <source>
        <dbReference type="PROSITE" id="PS01124"/>
    </source>
</evidence>
<dbReference type="PANTHER" id="PTHR46796">
    <property type="entry name" value="HTH-TYPE TRANSCRIPTIONAL ACTIVATOR RHAS-RELATED"/>
    <property type="match status" value="1"/>
</dbReference>
<gene>
    <name evidence="5" type="ORF">JY651_21125</name>
</gene>
<dbReference type="PROSITE" id="PS01124">
    <property type="entry name" value="HTH_ARAC_FAMILY_2"/>
    <property type="match status" value="1"/>
</dbReference>
<dbReference type="Proteomes" id="UP000662747">
    <property type="component" value="Chromosome"/>
</dbReference>
<dbReference type="InterPro" id="IPR037923">
    <property type="entry name" value="HTH-like"/>
</dbReference>
<evidence type="ECO:0000313" key="5">
    <source>
        <dbReference type="EMBL" id="QSQ27262.1"/>
    </source>
</evidence>
<dbReference type="SUPFAM" id="SSF46689">
    <property type="entry name" value="Homeodomain-like"/>
    <property type="match status" value="2"/>
</dbReference>
<feature type="domain" description="HTH araC/xylS-type" evidence="4">
    <location>
        <begin position="178"/>
        <end position="275"/>
    </location>
</feature>
<organism evidence="5 6">
    <name type="scientific">Pyxidicoccus parkwayensis</name>
    <dbReference type="NCBI Taxonomy" id="2813578"/>
    <lineage>
        <taxon>Bacteria</taxon>
        <taxon>Pseudomonadati</taxon>
        <taxon>Myxococcota</taxon>
        <taxon>Myxococcia</taxon>
        <taxon>Myxococcales</taxon>
        <taxon>Cystobacterineae</taxon>
        <taxon>Myxococcaceae</taxon>
        <taxon>Pyxidicoccus</taxon>
    </lineage>
</organism>
<dbReference type="SUPFAM" id="SSF51215">
    <property type="entry name" value="Regulatory protein AraC"/>
    <property type="match status" value="1"/>
</dbReference>
<keyword evidence="1" id="KW-0805">Transcription regulation</keyword>
<dbReference type="PANTHER" id="PTHR46796:SF2">
    <property type="entry name" value="TRANSCRIPTIONAL REGULATORY PROTEIN"/>
    <property type="match status" value="1"/>
</dbReference>
<keyword evidence="6" id="KW-1185">Reference proteome</keyword>
<proteinExistence type="predicted"/>
<sequence length="278" mass="31081">MPSMRSAPVPSFSLWRPPLLPDVQVVRVEEDSRLWSGHSIQYAITVTYAGAFDFWYRKREWTLGPGRQLKLKEPGEVHRDLRVHAPVTAQSVAFTPRLVDEAARQLGLPASPHLRATLSRGTGRCEAAALALHAALARRSSDRLECESLLTETLDALLTEYAERPPATRCPSHRPAVLRVRDFLYARFTENVGLEALASSVDLNRFHLLRMFRAEFGLPPHDFVTHLRVARARTLLAQGMAAGDVAAEVGLYDQSQLNRHFKRIVGVTPGQYARAVCQ</sequence>
<evidence type="ECO:0000256" key="2">
    <source>
        <dbReference type="ARBA" id="ARBA00023125"/>
    </source>
</evidence>
<dbReference type="Gene3D" id="1.10.10.60">
    <property type="entry name" value="Homeodomain-like"/>
    <property type="match status" value="1"/>
</dbReference>
<dbReference type="SMART" id="SM00342">
    <property type="entry name" value="HTH_ARAC"/>
    <property type="match status" value="1"/>
</dbReference>